<evidence type="ECO:0000313" key="2">
    <source>
        <dbReference type="EMBL" id="MBW0133819.1"/>
    </source>
</evidence>
<keyword evidence="3" id="KW-1185">Reference proteome</keyword>
<evidence type="ECO:0000256" key="1">
    <source>
        <dbReference type="SAM" id="Phobius"/>
    </source>
</evidence>
<gene>
    <name evidence="2" type="ORF">I4I81_06080</name>
</gene>
<keyword evidence="1" id="KW-0472">Membrane</keyword>
<dbReference type="Proteomes" id="UP000694287">
    <property type="component" value="Unassembled WGS sequence"/>
</dbReference>
<reference evidence="2 3" key="1">
    <citation type="submission" date="2020-11" db="EMBL/GenBank/DDBJ databases">
        <title>Pseudonocardia abyssalis sp. nov. and Pseudonocardia oceani sp. nov., description and phylogenomic analysis of two novel actinomycetes isolated from the deep Southern Ocean.</title>
        <authorList>
            <person name="Parra J."/>
        </authorList>
    </citation>
    <scope>NUCLEOTIDE SEQUENCE [LARGE SCALE GENOMIC DNA]</scope>
    <source>
        <strain evidence="2 3">KRD-168</strain>
    </source>
</reference>
<feature type="transmembrane region" description="Helical" evidence="1">
    <location>
        <begin position="85"/>
        <end position="103"/>
    </location>
</feature>
<evidence type="ECO:0000313" key="3">
    <source>
        <dbReference type="Proteomes" id="UP000694287"/>
    </source>
</evidence>
<keyword evidence="1" id="KW-1133">Transmembrane helix</keyword>
<dbReference type="EMBL" id="JADQDK010000001">
    <property type="protein sequence ID" value="MBW0133819.1"/>
    <property type="molecule type" value="Genomic_DNA"/>
</dbReference>
<accession>A0ABS6UNN3</accession>
<sequence>MRETGRDRWGGASGFAALAVGALAVVFERGAPPVGASEVEVAAFHGAHAQALLMQSLLFLVSSAVFLWFVGCLRTHLTAVEGGSGRYAGLVFGAGVGYVALSVTAQAGQIALAQVAGAAAPSLVAAVGALSWALFTVAAVPAAVMLAAFAALTAGSPAMPAWLGWTAAVAAAAQLGLLAGVVVTTGPLAPGGWYTFAPYPIYVVWLAGTAAVLLRRPASAARSGDAAPAGAGR</sequence>
<comment type="caution">
    <text evidence="2">The sequence shown here is derived from an EMBL/GenBank/DDBJ whole genome shotgun (WGS) entry which is preliminary data.</text>
</comment>
<proteinExistence type="predicted"/>
<feature type="transmembrane region" description="Helical" evidence="1">
    <location>
        <begin position="123"/>
        <end position="150"/>
    </location>
</feature>
<name>A0ABS6UNN3_9PSEU</name>
<keyword evidence="1" id="KW-0812">Transmembrane</keyword>
<dbReference type="RefSeq" id="WP_218605161.1">
    <property type="nucleotide sequence ID" value="NZ_JADQDJ010000309.1"/>
</dbReference>
<feature type="transmembrane region" description="Helical" evidence="1">
    <location>
        <begin position="196"/>
        <end position="214"/>
    </location>
</feature>
<feature type="transmembrane region" description="Helical" evidence="1">
    <location>
        <begin position="162"/>
        <end position="184"/>
    </location>
</feature>
<evidence type="ECO:0008006" key="4">
    <source>
        <dbReference type="Google" id="ProtNLM"/>
    </source>
</evidence>
<organism evidence="2 3">
    <name type="scientific">Pseudonocardia abyssalis</name>
    <dbReference type="NCBI Taxonomy" id="2792008"/>
    <lineage>
        <taxon>Bacteria</taxon>
        <taxon>Bacillati</taxon>
        <taxon>Actinomycetota</taxon>
        <taxon>Actinomycetes</taxon>
        <taxon>Pseudonocardiales</taxon>
        <taxon>Pseudonocardiaceae</taxon>
        <taxon>Pseudonocardia</taxon>
    </lineage>
</organism>
<feature type="transmembrane region" description="Helical" evidence="1">
    <location>
        <begin position="52"/>
        <end position="73"/>
    </location>
</feature>
<protein>
    <recommendedName>
        <fullName evidence="4">DUF4386 domain-containing protein</fullName>
    </recommendedName>
</protein>